<feature type="active site" description="Cysteine persulfide intermediate; for sulfurtransferase activity" evidence="11">
    <location>
        <position position="420"/>
    </location>
</feature>
<dbReference type="InterPro" id="IPR045886">
    <property type="entry name" value="ThiF/MoeB/HesA"/>
</dbReference>
<proteinExistence type="inferred from homology"/>
<comment type="caution">
    <text evidence="13">The sequence shown here is derived from an EMBL/GenBank/DDBJ whole genome shotgun (WGS) entry which is preliminary data.</text>
</comment>
<evidence type="ECO:0000256" key="6">
    <source>
        <dbReference type="ARBA" id="ARBA00022741"/>
    </source>
</evidence>
<keyword evidence="7 11" id="KW-0862">Zinc</keyword>
<gene>
    <name evidence="13" type="ORF">GSLYS_00006208001</name>
</gene>
<sequence>MQAQIMSAEEFKLELSKKDAEIERLHKMLLIHEEKSNIQIISHQIEDAKPKEEIKHLTKEDVGRYSRQLILPEFGVQGQIKLKNSAVLIVGAGGLGCPAAIYLAAAGIGRIGVVDYDEVELSNLHRQILHTTDRVGISKSMSIAQSCYRLNPSVDYVPYHLQLDSSNALDIIRNFDIILDATDNVATRYLLNDACVLADKPLVSGSALRFEGQLTVYNCNGGPCYRCLYPRPPPPEAVTNCSEGGVIGVVPGIIGSLQALEAIKIASGLGTSFQQRLLLFDALDGTFRSVKLRGRSKECSVCGESPSVIQLIDYEQFCGSRATDKDHQIKVLDDSSRINVKEYWTMLQERTPHILLDVRPIVEVDICKLPHPAINIPFTAFINNVTESASQIVQEVKDLAQKHQPEASASTINVPVVCVCRRGNDSQLAVEKLQKELAGKGVKVLDIKGGLHSWSKEVDPEFPVY</sequence>
<evidence type="ECO:0000256" key="9">
    <source>
        <dbReference type="ARBA" id="ARBA00023150"/>
    </source>
</evidence>
<dbReference type="InterPro" id="IPR036873">
    <property type="entry name" value="Rhodanese-like_dom_sf"/>
</dbReference>
<dbReference type="InterPro" id="IPR001763">
    <property type="entry name" value="Rhodanese-like_dom"/>
</dbReference>
<dbReference type="GO" id="GO:0070566">
    <property type="term" value="F:adenylyltransferase activity"/>
    <property type="evidence" value="ECO:0007669"/>
    <property type="project" value="InterPro"/>
</dbReference>
<dbReference type="NCBIfam" id="NF004281">
    <property type="entry name" value="PRK05690.1"/>
    <property type="match status" value="1"/>
</dbReference>
<evidence type="ECO:0000256" key="1">
    <source>
        <dbReference type="ARBA" id="ARBA00004514"/>
    </source>
</evidence>
<keyword evidence="9 11" id="KW-0501">Molybdenum cofactor biosynthesis</keyword>
<feature type="binding site" evidence="11">
    <location>
        <begin position="183"/>
        <end position="184"/>
    </location>
    <ligand>
        <name>ATP</name>
        <dbReference type="ChEBI" id="CHEBI:30616"/>
    </ligand>
</feature>
<dbReference type="GO" id="GO:0032447">
    <property type="term" value="P:protein urmylation"/>
    <property type="evidence" value="ECO:0007669"/>
    <property type="project" value="TreeGrafter"/>
</dbReference>
<evidence type="ECO:0000256" key="8">
    <source>
        <dbReference type="ARBA" id="ARBA00022840"/>
    </source>
</evidence>
<organism evidence="13 14">
    <name type="scientific">Lymnaea stagnalis</name>
    <name type="common">Great pond snail</name>
    <name type="synonym">Helix stagnalis</name>
    <dbReference type="NCBI Taxonomy" id="6523"/>
    <lineage>
        <taxon>Eukaryota</taxon>
        <taxon>Metazoa</taxon>
        <taxon>Spiralia</taxon>
        <taxon>Lophotrochozoa</taxon>
        <taxon>Mollusca</taxon>
        <taxon>Gastropoda</taxon>
        <taxon>Heterobranchia</taxon>
        <taxon>Euthyneura</taxon>
        <taxon>Panpulmonata</taxon>
        <taxon>Hygrophila</taxon>
        <taxon>Lymnaeoidea</taxon>
        <taxon>Lymnaeidae</taxon>
        <taxon>Lymnaea</taxon>
    </lineage>
</organism>
<evidence type="ECO:0000313" key="14">
    <source>
        <dbReference type="Proteomes" id="UP001497497"/>
    </source>
</evidence>
<evidence type="ECO:0000256" key="3">
    <source>
        <dbReference type="ARBA" id="ARBA00022679"/>
    </source>
</evidence>
<keyword evidence="3 11" id="KW-0808">Transferase</keyword>
<dbReference type="GO" id="GO:0046872">
    <property type="term" value="F:metal ion binding"/>
    <property type="evidence" value="ECO:0007669"/>
    <property type="project" value="UniProtKB-KW"/>
</dbReference>
<comment type="cofactor">
    <cofactor evidence="11">
        <name>Zn(2+)</name>
        <dbReference type="ChEBI" id="CHEBI:29105"/>
    </cofactor>
    <text evidence="11">Binds 1 zinc ion per subunit.</text>
</comment>
<keyword evidence="6 11" id="KW-0547">Nucleotide-binding</keyword>
<dbReference type="PROSITE" id="PS50206">
    <property type="entry name" value="RHODANESE_3"/>
    <property type="match status" value="1"/>
</dbReference>
<dbReference type="EMBL" id="CAXITT010000107">
    <property type="protein sequence ID" value="CAL1532129.1"/>
    <property type="molecule type" value="Genomic_DNA"/>
</dbReference>
<dbReference type="PANTHER" id="PTHR10953">
    <property type="entry name" value="UBIQUITIN-ACTIVATING ENZYME E1"/>
    <property type="match status" value="1"/>
</dbReference>
<dbReference type="GO" id="GO:0004792">
    <property type="term" value="F:thiosulfate-cyanide sulfurtransferase activity"/>
    <property type="evidence" value="ECO:0007669"/>
    <property type="project" value="TreeGrafter"/>
</dbReference>
<comment type="pathway">
    <text evidence="11">tRNA modification; 5-methoxycarbonylmethyl-2-thiouridine-tRNA biosynthesis.</text>
</comment>
<dbReference type="CDD" id="cd00757">
    <property type="entry name" value="ThiF_MoeB_HesA_family"/>
    <property type="match status" value="1"/>
</dbReference>
<accession>A0AAV2HE93</accession>
<evidence type="ECO:0000256" key="2">
    <source>
        <dbReference type="ARBA" id="ARBA00022490"/>
    </source>
</evidence>
<keyword evidence="2 11" id="KW-0963">Cytoplasm</keyword>
<dbReference type="SUPFAM" id="SSF69572">
    <property type="entry name" value="Activating enzymes of the ubiquitin-like proteins"/>
    <property type="match status" value="1"/>
</dbReference>
<feature type="binding site" evidence="11">
    <location>
        <position position="115"/>
    </location>
    <ligand>
        <name>ATP</name>
        <dbReference type="ChEBI" id="CHEBI:30616"/>
    </ligand>
</feature>
<dbReference type="EC" id="2.8.1.-" evidence="11"/>
<evidence type="ECO:0000259" key="12">
    <source>
        <dbReference type="PROSITE" id="PS50206"/>
    </source>
</evidence>
<evidence type="ECO:0000256" key="7">
    <source>
        <dbReference type="ARBA" id="ARBA00022833"/>
    </source>
</evidence>
<dbReference type="GO" id="GO:0042292">
    <property type="term" value="F:URM1 activating enzyme activity"/>
    <property type="evidence" value="ECO:0007669"/>
    <property type="project" value="TreeGrafter"/>
</dbReference>
<keyword evidence="14" id="KW-1185">Reference proteome</keyword>
<name>A0AAV2HE93_LYMST</name>
<feature type="binding site" evidence="11">
    <location>
        <position position="94"/>
    </location>
    <ligand>
        <name>ATP</name>
        <dbReference type="ChEBI" id="CHEBI:30616"/>
    </ligand>
</feature>
<dbReference type="InterPro" id="IPR000594">
    <property type="entry name" value="ThiF_NAD_FAD-bd"/>
</dbReference>
<feature type="active site" description="Glycyl thioester intermediate; for adenylyltransferase activity" evidence="11">
    <location>
        <position position="241"/>
    </location>
</feature>
<evidence type="ECO:0000256" key="5">
    <source>
        <dbReference type="ARBA" id="ARBA00022723"/>
    </source>
</evidence>
<dbReference type="Proteomes" id="UP001497497">
    <property type="component" value="Unassembled WGS sequence"/>
</dbReference>
<dbReference type="GO" id="GO:0006777">
    <property type="term" value="P:Mo-molybdopterin cofactor biosynthetic process"/>
    <property type="evidence" value="ECO:0007669"/>
    <property type="project" value="UniProtKB-UniRule"/>
</dbReference>
<dbReference type="GO" id="GO:0005829">
    <property type="term" value="C:cytosol"/>
    <property type="evidence" value="ECO:0007669"/>
    <property type="project" value="UniProtKB-SubCell"/>
</dbReference>
<keyword evidence="5 11" id="KW-0479">Metal-binding</keyword>
<keyword evidence="4 11" id="KW-0819">tRNA processing</keyword>
<keyword evidence="10 11" id="KW-0511">Multifunctional enzyme</keyword>
<evidence type="ECO:0000313" key="13">
    <source>
        <dbReference type="EMBL" id="CAL1532129.1"/>
    </source>
</evidence>
<evidence type="ECO:0000256" key="4">
    <source>
        <dbReference type="ARBA" id="ARBA00022694"/>
    </source>
</evidence>
<dbReference type="GO" id="GO:0005524">
    <property type="term" value="F:ATP binding"/>
    <property type="evidence" value="ECO:0007669"/>
    <property type="project" value="UniProtKB-KW"/>
</dbReference>
<feature type="binding site" evidence="11">
    <location>
        <begin position="122"/>
        <end position="126"/>
    </location>
    <ligand>
        <name>ATP</name>
        <dbReference type="ChEBI" id="CHEBI:30616"/>
    </ligand>
</feature>
<feature type="binding site" evidence="11">
    <location>
        <position position="139"/>
    </location>
    <ligand>
        <name>ATP</name>
        <dbReference type="ChEBI" id="CHEBI:30616"/>
    </ligand>
</feature>
<dbReference type="GO" id="GO:0002143">
    <property type="term" value="P:tRNA wobble position uridine thiolation"/>
    <property type="evidence" value="ECO:0007669"/>
    <property type="project" value="InterPro"/>
</dbReference>
<protein>
    <recommendedName>
        <fullName evidence="11">Adenylyltransferase and sulfurtransferase MOCS3 homolog</fullName>
    </recommendedName>
    <alternativeName>
        <fullName evidence="11">UBA4 homolog</fullName>
    </alternativeName>
    <alternativeName>
        <fullName evidence="11">Ubiquitin-like protein activator 4 homolog</fullName>
    </alternativeName>
    <domain>
        <recommendedName>
            <fullName evidence="11">Adenylyltransferase</fullName>
            <ecNumber evidence="11">2.7.7.-</ecNumber>
        </recommendedName>
    </domain>
    <domain>
        <recommendedName>
            <fullName evidence="11">Sulfurtransferase</fullName>
            <ecNumber evidence="11">2.8.1.-</ecNumber>
        </recommendedName>
    </domain>
</protein>
<reference evidence="13 14" key="1">
    <citation type="submission" date="2024-04" db="EMBL/GenBank/DDBJ databases">
        <authorList>
            <consortium name="Genoscope - CEA"/>
            <person name="William W."/>
        </authorList>
    </citation>
    <scope>NUCLEOTIDE SEQUENCE [LARGE SCALE GENOMIC DNA]</scope>
</reference>
<comment type="subcellular location">
    <subcellularLocation>
        <location evidence="1">Cytoplasm</location>
        <location evidence="1">Cytosol</location>
    </subcellularLocation>
</comment>
<dbReference type="InterPro" id="IPR035985">
    <property type="entry name" value="Ubiquitin-activating_enz"/>
</dbReference>
<comment type="similarity">
    <text evidence="11">In the N-terminal section; belongs to the HesA/MoeB/ThiF family. UBA4 subfamily.</text>
</comment>
<dbReference type="PANTHER" id="PTHR10953:SF102">
    <property type="entry name" value="ADENYLYLTRANSFERASE AND SULFURTRANSFERASE MOCS3"/>
    <property type="match status" value="1"/>
</dbReference>
<feature type="domain" description="Rhodanese" evidence="12">
    <location>
        <begin position="349"/>
        <end position="463"/>
    </location>
</feature>
<dbReference type="EC" id="2.7.7.-" evidence="11"/>
<dbReference type="FunFam" id="3.40.250.10:FF:000014">
    <property type="entry name" value="Adenylyltransferase and sulfurtransferase MOCS3"/>
    <property type="match status" value="1"/>
</dbReference>
<dbReference type="HAMAP" id="MF_03049">
    <property type="entry name" value="MOCS3_Uba4"/>
    <property type="match status" value="1"/>
</dbReference>
<feature type="binding site" evidence="11">
    <location>
        <position position="224"/>
    </location>
    <ligand>
        <name>Zn(2+)</name>
        <dbReference type="ChEBI" id="CHEBI:29105"/>
    </ligand>
</feature>
<dbReference type="AlphaFoldDB" id="A0AAV2HE93"/>
<dbReference type="InterPro" id="IPR028885">
    <property type="entry name" value="MOCS3/Uba4"/>
</dbReference>
<dbReference type="Pfam" id="PF00899">
    <property type="entry name" value="ThiF"/>
    <property type="match status" value="1"/>
</dbReference>
<dbReference type="FunFam" id="3.40.50.720:FF:000206">
    <property type="entry name" value="Adenylyltransferase and sulfurtransferase MOCS3"/>
    <property type="match status" value="1"/>
</dbReference>
<evidence type="ECO:0000256" key="10">
    <source>
        <dbReference type="ARBA" id="ARBA00023268"/>
    </source>
</evidence>
<dbReference type="SMART" id="SM00450">
    <property type="entry name" value="RHOD"/>
    <property type="match status" value="1"/>
</dbReference>
<feature type="binding site" evidence="11">
    <location>
        <position position="227"/>
    </location>
    <ligand>
        <name>Zn(2+)</name>
        <dbReference type="ChEBI" id="CHEBI:29105"/>
    </ligand>
</feature>
<keyword evidence="8 11" id="KW-0067">ATP-binding</keyword>
<feature type="binding site" evidence="11">
    <location>
        <position position="302"/>
    </location>
    <ligand>
        <name>Zn(2+)</name>
        <dbReference type="ChEBI" id="CHEBI:29105"/>
    </ligand>
</feature>
<dbReference type="Gene3D" id="3.40.50.720">
    <property type="entry name" value="NAD(P)-binding Rossmann-like Domain"/>
    <property type="match status" value="1"/>
</dbReference>
<evidence type="ECO:0000256" key="11">
    <source>
        <dbReference type="HAMAP-Rule" id="MF_03049"/>
    </source>
</evidence>
<dbReference type="Pfam" id="PF00581">
    <property type="entry name" value="Rhodanese"/>
    <property type="match status" value="1"/>
</dbReference>
<dbReference type="Gene3D" id="3.40.250.10">
    <property type="entry name" value="Rhodanese-like domain"/>
    <property type="match status" value="1"/>
</dbReference>
<comment type="function">
    <text evidence="11">Plays a central role in 2-thiolation of mcm(5)S(2)U at tRNA wobble positions of cytosolic tRNA(Lys), tRNA(Glu) and tRNA(Gln). Acts by mediating the C-terminal thiocarboxylation of the sulfur carrier URM1. Its N-terminus first activates URM1 as acyl-adenylate (-COAMP), then the persulfide sulfur on the catalytic cysteine is transferred to URM1 to form thiocarboxylation (-COSH) of its C-terminus. The reaction probably involves hydrogen sulfide that is generated from the persulfide intermediate and that acts as nucleophile towards URM1. Subsequently, a transient disulfide bond is formed. Does not use thiosulfate as sulfur donor; NFS1 probably acting as a sulfur donor for thiocarboxylation reactions.</text>
</comment>
<feature type="binding site" evidence="11">
    <location>
        <position position="299"/>
    </location>
    <ligand>
        <name>Zn(2+)</name>
        <dbReference type="ChEBI" id="CHEBI:29105"/>
    </ligand>
</feature>